<protein>
    <submittedName>
        <fullName evidence="1">Uncharacterized protein</fullName>
    </submittedName>
</protein>
<dbReference type="GeneID" id="39730757"/>
<dbReference type="AlphaFoldDB" id="A0A1J1GUW3"/>
<dbReference type="RefSeq" id="XP_028527648.1">
    <property type="nucleotide sequence ID" value="XM_028670946.1"/>
</dbReference>
<accession>A0A1J1GUW3</accession>
<reference evidence="1" key="1">
    <citation type="submission" date="2015-04" db="EMBL/GenBank/DDBJ databases">
        <authorList>
            <consortium name="Pathogen Informatics"/>
        </authorList>
    </citation>
    <scope>NUCLEOTIDE SEQUENCE [LARGE SCALE GENOMIC DNA]</scope>
    <source>
        <strain evidence="1">8A</strain>
    </source>
</reference>
<evidence type="ECO:0000313" key="2">
    <source>
        <dbReference type="Proteomes" id="UP000220797"/>
    </source>
</evidence>
<evidence type="ECO:0000313" key="1">
    <source>
        <dbReference type="EMBL" id="CRG94833.1"/>
    </source>
</evidence>
<gene>
    <name evidence="1" type="ORF">PGAL8A_00223000</name>
</gene>
<name>A0A1J1GUW3_PLAGA</name>
<dbReference type="OMA" id="HYTWLAL"/>
<organism evidence="1 2">
    <name type="scientific">Plasmodium gallinaceum</name>
    <dbReference type="NCBI Taxonomy" id="5849"/>
    <lineage>
        <taxon>Eukaryota</taxon>
        <taxon>Sar</taxon>
        <taxon>Alveolata</taxon>
        <taxon>Apicomplexa</taxon>
        <taxon>Aconoidasida</taxon>
        <taxon>Haemosporida</taxon>
        <taxon>Plasmodiidae</taxon>
        <taxon>Plasmodium</taxon>
        <taxon>Plasmodium (Haemamoeba)</taxon>
    </lineage>
</organism>
<sequence>MIIKKKKKNLIHFTWLALIIIPSFYFKNLVYDSFLSLKFDKNKKKIYNKISVYNPIQKNNIEEMNNYILNNNFH</sequence>
<comment type="caution">
    <text evidence="1">The sequence shown here is derived from an EMBL/GenBank/DDBJ whole genome shotgun (WGS) entry which is preliminary data.</text>
</comment>
<proteinExistence type="predicted"/>
<dbReference type="VEuPathDB" id="PlasmoDB:PGAL8A_00223000"/>
<dbReference type="OrthoDB" id="391977at2759"/>
<keyword evidence="2" id="KW-1185">Reference proteome</keyword>
<dbReference type="Proteomes" id="UP000220797">
    <property type="component" value="Unassembled WGS sequence"/>
</dbReference>
<dbReference type="EMBL" id="CVMV01000032">
    <property type="protein sequence ID" value="CRG94833.1"/>
    <property type="molecule type" value="Genomic_DNA"/>
</dbReference>